<feature type="region of interest" description="Disordered" evidence="1">
    <location>
        <begin position="733"/>
        <end position="776"/>
    </location>
</feature>
<dbReference type="Proteomes" id="UP000541558">
    <property type="component" value="Unassembled WGS sequence"/>
</dbReference>
<protein>
    <submittedName>
        <fullName evidence="4">Uncharacterized protein</fullName>
    </submittedName>
</protein>
<organism evidence="4 5">
    <name type="scientific">Ephemerocybe angulata</name>
    <dbReference type="NCBI Taxonomy" id="980116"/>
    <lineage>
        <taxon>Eukaryota</taxon>
        <taxon>Fungi</taxon>
        <taxon>Dikarya</taxon>
        <taxon>Basidiomycota</taxon>
        <taxon>Agaricomycotina</taxon>
        <taxon>Agaricomycetes</taxon>
        <taxon>Agaricomycetidae</taxon>
        <taxon>Agaricales</taxon>
        <taxon>Agaricineae</taxon>
        <taxon>Psathyrellaceae</taxon>
        <taxon>Ephemerocybe</taxon>
    </lineage>
</organism>
<evidence type="ECO:0000256" key="2">
    <source>
        <dbReference type="SAM" id="Phobius"/>
    </source>
</evidence>
<keyword evidence="3" id="KW-0732">Signal</keyword>
<accession>A0A8H5BX72</accession>
<reference evidence="4 5" key="1">
    <citation type="journal article" date="2020" name="ISME J.">
        <title>Uncovering the hidden diversity of litter-decomposition mechanisms in mushroom-forming fungi.</title>
        <authorList>
            <person name="Floudas D."/>
            <person name="Bentzer J."/>
            <person name="Ahren D."/>
            <person name="Johansson T."/>
            <person name="Persson P."/>
            <person name="Tunlid A."/>
        </authorList>
    </citation>
    <scope>NUCLEOTIDE SEQUENCE [LARGE SCALE GENOMIC DNA]</scope>
    <source>
        <strain evidence="4 5">CBS 175.51</strain>
    </source>
</reference>
<dbReference type="EMBL" id="JAACJK010000116">
    <property type="protein sequence ID" value="KAF5330173.1"/>
    <property type="molecule type" value="Genomic_DNA"/>
</dbReference>
<feature type="region of interest" description="Disordered" evidence="1">
    <location>
        <begin position="51"/>
        <end position="104"/>
    </location>
</feature>
<keyword evidence="2" id="KW-1133">Transmembrane helix</keyword>
<dbReference type="AlphaFoldDB" id="A0A8H5BX72"/>
<feature type="region of interest" description="Disordered" evidence="1">
    <location>
        <begin position="147"/>
        <end position="166"/>
    </location>
</feature>
<feature type="transmembrane region" description="Helical" evidence="2">
    <location>
        <begin position="701"/>
        <end position="722"/>
    </location>
</feature>
<dbReference type="OrthoDB" id="2657661at2759"/>
<proteinExistence type="predicted"/>
<evidence type="ECO:0000256" key="3">
    <source>
        <dbReference type="SAM" id="SignalP"/>
    </source>
</evidence>
<keyword evidence="2" id="KW-0472">Membrane</keyword>
<gene>
    <name evidence="4" type="ORF">D9611_010522</name>
</gene>
<evidence type="ECO:0000313" key="5">
    <source>
        <dbReference type="Proteomes" id="UP000541558"/>
    </source>
</evidence>
<feature type="region of interest" description="Disordered" evidence="1">
    <location>
        <begin position="174"/>
        <end position="214"/>
    </location>
</feature>
<evidence type="ECO:0000256" key="1">
    <source>
        <dbReference type="SAM" id="MobiDB-lite"/>
    </source>
</evidence>
<feature type="signal peptide" evidence="3">
    <location>
        <begin position="1"/>
        <end position="24"/>
    </location>
</feature>
<keyword evidence="2" id="KW-0812">Transmembrane</keyword>
<evidence type="ECO:0000313" key="4">
    <source>
        <dbReference type="EMBL" id="KAF5330173.1"/>
    </source>
</evidence>
<sequence length="815" mass="91344">MAASSLRQLLAVVKALILASKRLAKETWVRLLRKLALLWRLLLSRLRLGTRRTSSDRKKPDPSYTPHVTPSAHDSLEKPTTISPNTDEQKLTFTTTPTTAEHKETIPLDSSISCSLHPYPYLNHSLSRTSLNDGLNAARSAHSIAVSSRNASRSSQHLAASPDTQSFQEGYTFTVKSPDHPLSPTGTRRQYSLSSPQLGSGSGSDPAPNHDSGAGYDAVEIELVRRTPSSSPAESMFAHPAGVVPSGCPSVNEVNLGHDRIFPIAPEFFQRYERTKFAKNIETKMTIKAMTLDFRPHPDPPGWKPIVHPEGILYFYNEEKKTVTEANLYDTVYYEQITSDIATLEDHIRSNSIRLPEHYTLAMDLNMQSHEEIFTDYYYADHDRKVIFFLDDLDTSTNLQVWNQVKGVTSLAHVRHELEAQYWSHGMLYPSTVQVTEDAVADLRDVILHYIGDATTSRYSTSPYNLPDLYQMLGQVNSLEKNAGPRFQGASSLLCRLMWVFSRQRFYNWHGLPEARIYRDQSVHGKKLRHKTLLIKVLSPLLFSAPDVHLKSLEKMWVDGIMHGAVWLESIKKLNDEWQEFILYATVLLNANVAFLAVQSIDRNEPDYRSPVQVASYLSTVASIGSIILGLLLLRQNRTKEHATADDVCAFLTARTHPRLGLETLAILYSLPYALLLWGMVSFLAAFAWNCFDNSNIATRTVMGAAWVAFAVLVLWCIWMGWVKYEHDDVPDGDHAEDAENTTGGNGSSASQHSGASTKERSASRPGSRASRAHEVGATGAGGVIQTLTKPLWRWPMMLFFPGRRQSYDSQRTVV</sequence>
<name>A0A8H5BX72_9AGAR</name>
<keyword evidence="5" id="KW-1185">Reference proteome</keyword>
<comment type="caution">
    <text evidence="4">The sequence shown here is derived from an EMBL/GenBank/DDBJ whole genome shotgun (WGS) entry which is preliminary data.</text>
</comment>
<feature type="transmembrane region" description="Helical" evidence="2">
    <location>
        <begin position="614"/>
        <end position="634"/>
    </location>
</feature>
<feature type="chain" id="PRO_5034585919" evidence="3">
    <location>
        <begin position="25"/>
        <end position="815"/>
    </location>
</feature>
<feature type="transmembrane region" description="Helical" evidence="2">
    <location>
        <begin position="666"/>
        <end position="689"/>
    </location>
</feature>
<feature type="compositionally biased region" description="Polar residues" evidence="1">
    <location>
        <begin position="748"/>
        <end position="757"/>
    </location>
</feature>